<dbReference type="Proteomes" id="UP000265964">
    <property type="component" value="Unassembled WGS sequence"/>
</dbReference>
<dbReference type="RefSeq" id="WP_119535236.1">
    <property type="nucleotide sequence ID" value="NZ_NRJF01000237.1"/>
</dbReference>
<dbReference type="AlphaFoldDB" id="A0A3A1Y4C5"/>
<protein>
    <submittedName>
        <fullName evidence="1">Uncharacterized protein</fullName>
    </submittedName>
</protein>
<organism evidence="1 2">
    <name type="scientific">Psittacicella gerlachiana</name>
    <dbReference type="NCBI Taxonomy" id="2028574"/>
    <lineage>
        <taxon>Bacteria</taxon>
        <taxon>Pseudomonadati</taxon>
        <taxon>Pseudomonadota</taxon>
        <taxon>Gammaproteobacteria</taxon>
        <taxon>Pasteurellales</taxon>
        <taxon>Psittacicellaceae</taxon>
        <taxon>Psittacicella</taxon>
    </lineage>
</organism>
<name>A0A3A1Y4C5_9GAMM</name>
<gene>
    <name evidence="1" type="ORF">CKF59_07065</name>
</gene>
<accession>A0A3A1Y4C5</accession>
<evidence type="ECO:0000313" key="1">
    <source>
        <dbReference type="EMBL" id="RIY32301.1"/>
    </source>
</evidence>
<evidence type="ECO:0000313" key="2">
    <source>
        <dbReference type="Proteomes" id="UP000265964"/>
    </source>
</evidence>
<dbReference type="Pfam" id="PF05594">
    <property type="entry name" value="Fil_haemagg"/>
    <property type="match status" value="1"/>
</dbReference>
<comment type="caution">
    <text evidence="1">The sequence shown here is derived from an EMBL/GenBank/DDBJ whole genome shotgun (WGS) entry which is preliminary data.</text>
</comment>
<dbReference type="EMBL" id="NRJF01000237">
    <property type="protein sequence ID" value="RIY32301.1"/>
    <property type="molecule type" value="Genomic_DNA"/>
</dbReference>
<dbReference type="InterPro" id="IPR008619">
    <property type="entry name" value="Filamentous_hemagglutn_rpt"/>
</dbReference>
<proteinExistence type="predicted"/>
<keyword evidence="2" id="KW-1185">Reference proteome</keyword>
<sequence>MSNKNTNYTNHDLDVNIHDKNINVTGNADIQAKKTASVQNTQLNAGKGVNIKGGNVKIEGSSIISGGNVVIGGGNVVLNGASISSNGDLEINSQTTEVVNKVDLEAAKTKLKSNNLSLADNANLTINTNEYQEEVAHKEFGENATLTVKDKK</sequence>
<reference evidence="1 2" key="1">
    <citation type="submission" date="2017-08" db="EMBL/GenBank/DDBJ databases">
        <title>Reclassification of Bisgaard taxon 37 and 44.</title>
        <authorList>
            <person name="Christensen H."/>
        </authorList>
    </citation>
    <scope>NUCLEOTIDE SEQUENCE [LARGE SCALE GENOMIC DNA]</scope>
    <source>
        <strain evidence="1 2">EEAB3T1</strain>
    </source>
</reference>